<evidence type="ECO:0000313" key="2">
    <source>
        <dbReference type="EMBL" id="KPA41656.1"/>
    </source>
</evidence>
<reference evidence="2 3" key="1">
    <citation type="submission" date="2015-04" db="EMBL/GenBank/DDBJ databases">
        <title>The draft genome sequence of Fusarium langsethiae, a T-2/HT-2 mycotoxin producer.</title>
        <authorList>
            <person name="Lysoe E."/>
            <person name="Divon H.H."/>
            <person name="Terzi V."/>
            <person name="Orru L."/>
            <person name="Lamontanara A."/>
            <person name="Kolseth A.-K."/>
            <person name="Frandsen R.J."/>
            <person name="Nielsen K."/>
            <person name="Thrane U."/>
        </authorList>
    </citation>
    <scope>NUCLEOTIDE SEQUENCE [LARGE SCALE GENOMIC DNA]</scope>
    <source>
        <strain evidence="2 3">Fl201059</strain>
    </source>
</reference>
<evidence type="ECO:0000313" key="3">
    <source>
        <dbReference type="Proteomes" id="UP000037904"/>
    </source>
</evidence>
<feature type="region of interest" description="Disordered" evidence="1">
    <location>
        <begin position="18"/>
        <end position="42"/>
    </location>
</feature>
<organism evidence="2 3">
    <name type="scientific">Fusarium langsethiae</name>
    <dbReference type="NCBI Taxonomy" id="179993"/>
    <lineage>
        <taxon>Eukaryota</taxon>
        <taxon>Fungi</taxon>
        <taxon>Dikarya</taxon>
        <taxon>Ascomycota</taxon>
        <taxon>Pezizomycotina</taxon>
        <taxon>Sordariomycetes</taxon>
        <taxon>Hypocreomycetidae</taxon>
        <taxon>Hypocreales</taxon>
        <taxon>Nectriaceae</taxon>
        <taxon>Fusarium</taxon>
    </lineage>
</organism>
<dbReference type="Proteomes" id="UP000037904">
    <property type="component" value="Unassembled WGS sequence"/>
</dbReference>
<accession>A0A0M9EXQ6</accession>
<dbReference type="EMBL" id="JXCE01000090">
    <property type="protein sequence ID" value="KPA41656.1"/>
    <property type="molecule type" value="Genomic_DNA"/>
</dbReference>
<comment type="caution">
    <text evidence="2">The sequence shown here is derived from an EMBL/GenBank/DDBJ whole genome shotgun (WGS) entry which is preliminary data.</text>
</comment>
<proteinExistence type="predicted"/>
<sequence>MGVGKYDEFSDVDLEHNALQTRSLDPTPRQENQEHTSLKSENISSYTLIEEVDVTSSGEEDDLVFVKTQMVDAAVEFASTSRTAHLNKRSHRKTKFSKDSPLLVFDDTDMIEVAEDRDPEQDYLEHFAKLDRPNLSGYDIPIGPFESEEYGQRLGADSQVSLFHKIPGVQTAQRALSASTRLVQSGIGNVTGSFAYTAQRTREARQYFADSVFEAGQGLMFRIQESCATWPRGVNGGIQTLSQLLMEGVQSLPPSDTIIRPQGRQMHG</sequence>
<protein>
    <submittedName>
        <fullName evidence="2">Uncharacterized protein</fullName>
    </submittedName>
</protein>
<name>A0A0M9EXQ6_FUSLA</name>
<dbReference type="OrthoDB" id="5064335at2759"/>
<gene>
    <name evidence="2" type="ORF">FLAG1_05482</name>
</gene>
<evidence type="ECO:0000256" key="1">
    <source>
        <dbReference type="SAM" id="MobiDB-lite"/>
    </source>
</evidence>
<dbReference type="AlphaFoldDB" id="A0A0M9EXQ6"/>
<keyword evidence="3" id="KW-1185">Reference proteome</keyword>